<feature type="compositionally biased region" description="Basic and acidic residues" evidence="1">
    <location>
        <begin position="110"/>
        <end position="142"/>
    </location>
</feature>
<accession>A0AAV7PLD8</accession>
<evidence type="ECO:0000256" key="1">
    <source>
        <dbReference type="SAM" id="MobiDB-lite"/>
    </source>
</evidence>
<reference evidence="2" key="1">
    <citation type="journal article" date="2022" name="bioRxiv">
        <title>Sequencing and chromosome-scale assembly of the giantPleurodeles waltlgenome.</title>
        <authorList>
            <person name="Brown T."/>
            <person name="Elewa A."/>
            <person name="Iarovenko S."/>
            <person name="Subramanian E."/>
            <person name="Araus A.J."/>
            <person name="Petzold A."/>
            <person name="Susuki M."/>
            <person name="Suzuki K.-i.T."/>
            <person name="Hayashi T."/>
            <person name="Toyoda A."/>
            <person name="Oliveira C."/>
            <person name="Osipova E."/>
            <person name="Leigh N.D."/>
            <person name="Simon A."/>
            <person name="Yun M.H."/>
        </authorList>
    </citation>
    <scope>NUCLEOTIDE SEQUENCE</scope>
    <source>
        <strain evidence="2">20211129_DDA</strain>
        <tissue evidence="2">Liver</tissue>
    </source>
</reference>
<evidence type="ECO:0008006" key="4">
    <source>
        <dbReference type="Google" id="ProtNLM"/>
    </source>
</evidence>
<keyword evidence="3" id="KW-1185">Reference proteome</keyword>
<proteinExistence type="predicted"/>
<evidence type="ECO:0000313" key="2">
    <source>
        <dbReference type="EMBL" id="KAJ1129102.1"/>
    </source>
</evidence>
<sequence length="142" mass="15292">MIRSAVFCWYGSAAVSSAASQPSAAMTVGSVLPAFWQNTVGGHDTRRWLVAMVAVCWWPSPWREAESSTYREGTLSAICKGGVAEVGTTGPLVWRGSLAGRGTRIAAAEAQEKERSRKQIFPDENADEGRTREDGGGNSERQ</sequence>
<evidence type="ECO:0000313" key="3">
    <source>
        <dbReference type="Proteomes" id="UP001066276"/>
    </source>
</evidence>
<name>A0AAV7PLD8_PLEWA</name>
<comment type="caution">
    <text evidence="2">The sequence shown here is derived from an EMBL/GenBank/DDBJ whole genome shotgun (WGS) entry which is preliminary data.</text>
</comment>
<organism evidence="2 3">
    <name type="scientific">Pleurodeles waltl</name>
    <name type="common">Iberian ribbed newt</name>
    <dbReference type="NCBI Taxonomy" id="8319"/>
    <lineage>
        <taxon>Eukaryota</taxon>
        <taxon>Metazoa</taxon>
        <taxon>Chordata</taxon>
        <taxon>Craniata</taxon>
        <taxon>Vertebrata</taxon>
        <taxon>Euteleostomi</taxon>
        <taxon>Amphibia</taxon>
        <taxon>Batrachia</taxon>
        <taxon>Caudata</taxon>
        <taxon>Salamandroidea</taxon>
        <taxon>Salamandridae</taxon>
        <taxon>Pleurodelinae</taxon>
        <taxon>Pleurodeles</taxon>
    </lineage>
</organism>
<dbReference type="EMBL" id="JANPWB010000011">
    <property type="protein sequence ID" value="KAJ1129102.1"/>
    <property type="molecule type" value="Genomic_DNA"/>
</dbReference>
<feature type="region of interest" description="Disordered" evidence="1">
    <location>
        <begin position="107"/>
        <end position="142"/>
    </location>
</feature>
<dbReference type="AlphaFoldDB" id="A0AAV7PLD8"/>
<protein>
    <recommendedName>
        <fullName evidence="4">Secreted protein</fullName>
    </recommendedName>
</protein>
<dbReference type="Proteomes" id="UP001066276">
    <property type="component" value="Chromosome 7"/>
</dbReference>
<gene>
    <name evidence="2" type="ORF">NDU88_007473</name>
</gene>